<evidence type="ECO:0000256" key="1">
    <source>
        <dbReference type="ARBA" id="ARBA00022737"/>
    </source>
</evidence>
<dbReference type="InterPro" id="IPR036770">
    <property type="entry name" value="Ankyrin_rpt-contain_sf"/>
</dbReference>
<dbReference type="PANTHER" id="PTHR24198">
    <property type="entry name" value="ANKYRIN REPEAT AND PROTEIN KINASE DOMAIN-CONTAINING PROTEIN"/>
    <property type="match status" value="1"/>
</dbReference>
<dbReference type="PROSITE" id="PS50088">
    <property type="entry name" value="ANK_REPEAT"/>
    <property type="match status" value="1"/>
</dbReference>
<dbReference type="EMBL" id="CAJZBQ010000057">
    <property type="protein sequence ID" value="CAG9333790.1"/>
    <property type="molecule type" value="Genomic_DNA"/>
</dbReference>
<dbReference type="Gene3D" id="3.80.10.10">
    <property type="entry name" value="Ribonuclease Inhibitor"/>
    <property type="match status" value="1"/>
</dbReference>
<proteinExistence type="predicted"/>
<name>A0AAU9KK97_9CILI</name>
<dbReference type="InterPro" id="IPR002110">
    <property type="entry name" value="Ankyrin_rpt"/>
</dbReference>
<dbReference type="Proteomes" id="UP001162131">
    <property type="component" value="Unassembled WGS sequence"/>
</dbReference>
<dbReference type="Pfam" id="PF12796">
    <property type="entry name" value="Ank_2"/>
    <property type="match status" value="1"/>
</dbReference>
<dbReference type="InterPro" id="IPR036047">
    <property type="entry name" value="F-box-like_dom_sf"/>
</dbReference>
<comment type="caution">
    <text evidence="4">The sequence shown here is derived from an EMBL/GenBank/DDBJ whole genome shotgun (WGS) entry which is preliminary data.</text>
</comment>
<evidence type="ECO:0000256" key="3">
    <source>
        <dbReference type="PROSITE-ProRule" id="PRU00023"/>
    </source>
</evidence>
<dbReference type="PROSITE" id="PS50297">
    <property type="entry name" value="ANK_REP_REGION"/>
    <property type="match status" value="1"/>
</dbReference>
<keyword evidence="2 3" id="KW-0040">ANK repeat</keyword>
<keyword evidence="5" id="KW-1185">Reference proteome</keyword>
<evidence type="ECO:0000256" key="2">
    <source>
        <dbReference type="ARBA" id="ARBA00023043"/>
    </source>
</evidence>
<accession>A0AAU9KK97</accession>
<evidence type="ECO:0000313" key="4">
    <source>
        <dbReference type="EMBL" id="CAG9333790.1"/>
    </source>
</evidence>
<protein>
    <submittedName>
        <fullName evidence="4">Uncharacterized protein</fullName>
    </submittedName>
</protein>
<organism evidence="4 5">
    <name type="scientific">Blepharisma stoltei</name>
    <dbReference type="NCBI Taxonomy" id="1481888"/>
    <lineage>
        <taxon>Eukaryota</taxon>
        <taxon>Sar</taxon>
        <taxon>Alveolata</taxon>
        <taxon>Ciliophora</taxon>
        <taxon>Postciliodesmatophora</taxon>
        <taxon>Heterotrichea</taxon>
        <taxon>Heterotrichida</taxon>
        <taxon>Blepharismidae</taxon>
        <taxon>Blepharisma</taxon>
    </lineage>
</organism>
<dbReference type="InterPro" id="IPR032675">
    <property type="entry name" value="LRR_dom_sf"/>
</dbReference>
<dbReference type="SUPFAM" id="SSF52058">
    <property type="entry name" value="L domain-like"/>
    <property type="match status" value="1"/>
</dbReference>
<dbReference type="SMART" id="SM00248">
    <property type="entry name" value="ANK"/>
    <property type="match status" value="7"/>
</dbReference>
<gene>
    <name evidence="4" type="ORF">BSTOLATCC_MIC59606</name>
</gene>
<reference evidence="4" key="1">
    <citation type="submission" date="2021-09" db="EMBL/GenBank/DDBJ databases">
        <authorList>
            <consortium name="AG Swart"/>
            <person name="Singh M."/>
            <person name="Singh A."/>
            <person name="Seah K."/>
            <person name="Emmerich C."/>
        </authorList>
    </citation>
    <scope>NUCLEOTIDE SEQUENCE</scope>
    <source>
        <strain evidence="4">ATCC30299</strain>
    </source>
</reference>
<dbReference type="SUPFAM" id="SSF81383">
    <property type="entry name" value="F-box domain"/>
    <property type="match status" value="1"/>
</dbReference>
<sequence length="659" mass="76340">MKRIPYYLLCEILTSVGPINEAYLLSLVCKEWYRAMKNSLHLGTLKGHKMGTKKFWKCRMKFLSQWRLYELNFQGSCLFPSKSFIEVINVSQPKILNLSSCNVSDFALWVDIICSKKKKYGNENSFYNVEELRITNLKRGYYDKDTYKFMVCSNYKTILELFPNLKRLYAGNTAATAKDVALIISGYKRLEFLDLSNSPYLKDIEKDSEALNCILSSNLKTLFISLEEQNSVVDVIRNKGIRVVTQNLGEILRDVIEEANTSKLEEWLKYGGDVNLYEFKFEVNQEWANPLIRLTELSIDVELLEKIIRIIIKSGANLSHEFFCAVIAKNMIRLVRLLMKSGCNIWYTGYYFRNNSDIMNVYSYNYWLVAITWAAKVTCETQDFSILDILVDDGVHKIDFFDNFAECTPYCIAIENEDIKLFSYLIHKKFAFWKCKGSYKSEHLNPLIFHPKILDYAFTSGNFSLDEFPFDWVYDGLRYYLSNNNLKGASSLLQNLILWGIKEKEKELVVQNKSTNFCCLYKSIVCLAYNHNKGCKKMLEYLLEQGFDLNSVCEHETPLFISAAEYGDVEMMEFFYKNGAQINVQDFRGYTALHSASANGHEKAVMQLIDWGVSTSITNNNGSTALMLAEMNNRIKICELLQIYEEKQKSEHKKKCAII</sequence>
<dbReference type="PANTHER" id="PTHR24198:SF165">
    <property type="entry name" value="ANKYRIN REPEAT-CONTAINING PROTEIN-RELATED"/>
    <property type="match status" value="1"/>
</dbReference>
<evidence type="ECO:0000313" key="5">
    <source>
        <dbReference type="Proteomes" id="UP001162131"/>
    </source>
</evidence>
<keyword evidence="1" id="KW-0677">Repeat</keyword>
<dbReference type="AlphaFoldDB" id="A0AAU9KK97"/>
<feature type="repeat" description="ANK" evidence="3">
    <location>
        <begin position="588"/>
        <end position="620"/>
    </location>
</feature>
<dbReference type="Gene3D" id="1.25.40.20">
    <property type="entry name" value="Ankyrin repeat-containing domain"/>
    <property type="match status" value="1"/>
</dbReference>
<dbReference type="SUPFAM" id="SSF48403">
    <property type="entry name" value="Ankyrin repeat"/>
    <property type="match status" value="1"/>
</dbReference>